<sequence>MTAVYLTIDTEYAAHLPGANGTPGTRAENFDRSIACVTPSGSVGIFHQMDVLDRHGLKAVFFVDPMPALLWGVDAIADIVGPIVARGHDVQLHCHTEWLDHAEGTPLDGLGRRRNLKDFSLDDQRMILAFARDTLVAAGAPSPVAFRAGNYGANDDTLVALAGLGIAYDTSHCPALAGRGDCAISLGPEDLCPLEHRGVTEVPTACLESFRGRLRHGQLTALSLQELIAAVLHARDAGLASLTLVSHSFELLSRDRRRINRVVARRFDRLCAALASMPGVSTATYADAPPTAESLPGAGARLPHDLLRGGMRVLEQAISNALYSRGMRSGAQVLALGTTLLT</sequence>
<proteinExistence type="predicted"/>
<evidence type="ECO:0000313" key="2">
    <source>
        <dbReference type="Proteomes" id="UP000619041"/>
    </source>
</evidence>
<evidence type="ECO:0000313" key="1">
    <source>
        <dbReference type="EMBL" id="GGE01223.1"/>
    </source>
</evidence>
<organism evidence="1 2">
    <name type="scientific">Tsuneonella deserti</name>
    <dbReference type="NCBI Taxonomy" id="2035528"/>
    <lineage>
        <taxon>Bacteria</taxon>
        <taxon>Pseudomonadati</taxon>
        <taxon>Pseudomonadota</taxon>
        <taxon>Alphaproteobacteria</taxon>
        <taxon>Sphingomonadales</taxon>
        <taxon>Erythrobacteraceae</taxon>
        <taxon>Tsuneonella</taxon>
    </lineage>
</organism>
<dbReference type="SUPFAM" id="SSF88713">
    <property type="entry name" value="Glycoside hydrolase/deacetylase"/>
    <property type="match status" value="1"/>
</dbReference>
<accession>A0ABQ1SBZ8</accession>
<keyword evidence="2" id="KW-1185">Reference proteome</keyword>
<evidence type="ECO:0008006" key="3">
    <source>
        <dbReference type="Google" id="ProtNLM"/>
    </source>
</evidence>
<dbReference type="Proteomes" id="UP000619041">
    <property type="component" value="Unassembled WGS sequence"/>
</dbReference>
<gene>
    <name evidence="1" type="ORF">GCM10011515_21250</name>
</gene>
<dbReference type="Gene3D" id="3.20.20.370">
    <property type="entry name" value="Glycoside hydrolase/deacetylase"/>
    <property type="match status" value="1"/>
</dbReference>
<reference evidence="2" key="1">
    <citation type="journal article" date="2019" name="Int. J. Syst. Evol. Microbiol.">
        <title>The Global Catalogue of Microorganisms (GCM) 10K type strain sequencing project: providing services to taxonomists for standard genome sequencing and annotation.</title>
        <authorList>
            <consortium name="The Broad Institute Genomics Platform"/>
            <consortium name="The Broad Institute Genome Sequencing Center for Infectious Disease"/>
            <person name="Wu L."/>
            <person name="Ma J."/>
        </authorList>
    </citation>
    <scope>NUCLEOTIDE SEQUENCE [LARGE SCALE GENOMIC DNA]</scope>
    <source>
        <strain evidence="2">CGMCC 1.15959</strain>
    </source>
</reference>
<comment type="caution">
    <text evidence="1">The sequence shown here is derived from an EMBL/GenBank/DDBJ whole genome shotgun (WGS) entry which is preliminary data.</text>
</comment>
<dbReference type="InterPro" id="IPR011330">
    <property type="entry name" value="Glyco_hydro/deAcase_b/a-brl"/>
</dbReference>
<dbReference type="CDD" id="cd10933">
    <property type="entry name" value="CE4_u9"/>
    <property type="match status" value="1"/>
</dbReference>
<protein>
    <recommendedName>
        <fullName evidence="3">Nodulation protein B</fullName>
    </recommendedName>
</protein>
<dbReference type="RefSeq" id="WP_188645113.1">
    <property type="nucleotide sequence ID" value="NZ_BMKL01000001.1"/>
</dbReference>
<dbReference type="EMBL" id="BMKL01000001">
    <property type="protein sequence ID" value="GGE01223.1"/>
    <property type="molecule type" value="Genomic_DNA"/>
</dbReference>
<name>A0ABQ1SBZ8_9SPHN</name>